<feature type="chain" id="PRO_5011963515" description="Enoyl reductase (ER) domain-containing protein" evidence="2">
    <location>
        <begin position="26"/>
        <end position="169"/>
    </location>
</feature>
<dbReference type="PANTHER" id="PTHR45681">
    <property type="entry name" value="POLYKETIDE SYNTHASE 44-RELATED"/>
    <property type="match status" value="1"/>
</dbReference>
<dbReference type="Gene3D" id="3.90.180.10">
    <property type="entry name" value="Medium-chain alcohol dehydrogenases, catalytic domain"/>
    <property type="match status" value="1"/>
</dbReference>
<organism evidence="4 5">
    <name type="scientific">Penicillium flavigenum</name>
    <dbReference type="NCBI Taxonomy" id="254877"/>
    <lineage>
        <taxon>Eukaryota</taxon>
        <taxon>Fungi</taxon>
        <taxon>Dikarya</taxon>
        <taxon>Ascomycota</taxon>
        <taxon>Pezizomycotina</taxon>
        <taxon>Eurotiomycetes</taxon>
        <taxon>Eurotiomycetidae</taxon>
        <taxon>Eurotiales</taxon>
        <taxon>Aspergillaceae</taxon>
        <taxon>Penicillium</taxon>
    </lineage>
</organism>
<evidence type="ECO:0000313" key="4">
    <source>
        <dbReference type="EMBL" id="OQE17792.1"/>
    </source>
</evidence>
<keyword evidence="5" id="KW-1185">Reference proteome</keyword>
<protein>
    <recommendedName>
        <fullName evidence="3">Enoyl reductase (ER) domain-containing protein</fullName>
    </recommendedName>
</protein>
<dbReference type="GO" id="GO:0016491">
    <property type="term" value="F:oxidoreductase activity"/>
    <property type="evidence" value="ECO:0007669"/>
    <property type="project" value="InterPro"/>
</dbReference>
<dbReference type="CDD" id="cd05195">
    <property type="entry name" value="enoyl_red"/>
    <property type="match status" value="1"/>
</dbReference>
<dbReference type="STRING" id="254877.A0A1V6SUV5"/>
<feature type="domain" description="Enoyl reductase (ER)" evidence="3">
    <location>
        <begin position="21"/>
        <end position="169"/>
    </location>
</feature>
<dbReference type="InterPro" id="IPR011032">
    <property type="entry name" value="GroES-like_sf"/>
</dbReference>
<gene>
    <name evidence="4" type="ORF">PENFLA_c023G01111</name>
</gene>
<dbReference type="EMBL" id="MLQL01000023">
    <property type="protein sequence ID" value="OQE17792.1"/>
    <property type="molecule type" value="Genomic_DNA"/>
</dbReference>
<evidence type="ECO:0000313" key="5">
    <source>
        <dbReference type="Proteomes" id="UP000191342"/>
    </source>
</evidence>
<dbReference type="SUPFAM" id="SSF50129">
    <property type="entry name" value="GroES-like"/>
    <property type="match status" value="1"/>
</dbReference>
<sequence>MRSGWTKWAPRVCLWVRLGCWTLDSLHFAPDERTARHLENGKVEVEVKAVGINFKDVMMAMGQIQVDDLGCECSGIVSAVAGDVVTDPHGLRVGDRVMCLSSGSFCTRLRLDARLTGRIPDVMSFETAAALPITHVTAYHSLHNITRLRRGETILIHAATGGLGQAFVK</sequence>
<proteinExistence type="predicted"/>
<dbReference type="InterPro" id="IPR013154">
    <property type="entry name" value="ADH-like_N"/>
</dbReference>
<name>A0A1V6SUV5_9EURO</name>
<dbReference type="InterPro" id="IPR020843">
    <property type="entry name" value="ER"/>
</dbReference>
<feature type="signal peptide" evidence="2">
    <location>
        <begin position="1"/>
        <end position="25"/>
    </location>
</feature>
<dbReference type="GO" id="GO:0016740">
    <property type="term" value="F:transferase activity"/>
    <property type="evidence" value="ECO:0007669"/>
    <property type="project" value="UniProtKB-KW"/>
</dbReference>
<accession>A0A1V6SUV5</accession>
<comment type="caution">
    <text evidence="4">The sequence shown here is derived from an EMBL/GenBank/DDBJ whole genome shotgun (WGS) entry which is preliminary data.</text>
</comment>
<reference evidence="5" key="1">
    <citation type="journal article" date="2017" name="Nat. Microbiol.">
        <title>Global analysis of biosynthetic gene clusters reveals vast potential of secondary metabolite production in Penicillium species.</title>
        <authorList>
            <person name="Nielsen J.C."/>
            <person name="Grijseels S."/>
            <person name="Prigent S."/>
            <person name="Ji B."/>
            <person name="Dainat J."/>
            <person name="Nielsen K.F."/>
            <person name="Frisvad J.C."/>
            <person name="Workman M."/>
            <person name="Nielsen J."/>
        </authorList>
    </citation>
    <scope>NUCLEOTIDE SEQUENCE [LARGE SCALE GENOMIC DNA]</scope>
    <source>
        <strain evidence="5">IBT 14082</strain>
    </source>
</reference>
<dbReference type="InterPro" id="IPR050444">
    <property type="entry name" value="Polyketide_Synthase"/>
</dbReference>
<evidence type="ECO:0000259" key="3">
    <source>
        <dbReference type="SMART" id="SM00829"/>
    </source>
</evidence>
<evidence type="ECO:0000256" key="2">
    <source>
        <dbReference type="SAM" id="SignalP"/>
    </source>
</evidence>
<dbReference type="SMART" id="SM00829">
    <property type="entry name" value="PKS_ER"/>
    <property type="match status" value="1"/>
</dbReference>
<dbReference type="OrthoDB" id="4368738at2759"/>
<dbReference type="PANTHER" id="PTHR45681:SF6">
    <property type="entry name" value="POLYKETIDE SYNTHASE 37"/>
    <property type="match status" value="1"/>
</dbReference>
<evidence type="ECO:0000256" key="1">
    <source>
        <dbReference type="ARBA" id="ARBA00022679"/>
    </source>
</evidence>
<dbReference type="Pfam" id="PF08240">
    <property type="entry name" value="ADH_N"/>
    <property type="match status" value="1"/>
</dbReference>
<dbReference type="Proteomes" id="UP000191342">
    <property type="component" value="Unassembled WGS sequence"/>
</dbReference>
<dbReference type="AlphaFoldDB" id="A0A1V6SUV5"/>
<keyword evidence="2" id="KW-0732">Signal</keyword>
<keyword evidence="1" id="KW-0808">Transferase</keyword>